<dbReference type="PANTHER" id="PTHR43034:SF2">
    <property type="entry name" value="ION-TRANSLOCATING OXIDOREDUCTASE COMPLEX SUBUNIT C"/>
    <property type="match status" value="1"/>
</dbReference>
<dbReference type="GO" id="GO:0009055">
    <property type="term" value="F:electron transfer activity"/>
    <property type="evidence" value="ECO:0007669"/>
    <property type="project" value="InterPro"/>
</dbReference>
<dbReference type="GO" id="GO:0051539">
    <property type="term" value="F:4 iron, 4 sulfur cluster binding"/>
    <property type="evidence" value="ECO:0007669"/>
    <property type="project" value="UniProtKB-KW"/>
</dbReference>
<keyword evidence="8" id="KW-0472">Membrane</keyword>
<dbReference type="NCBIfam" id="TIGR01945">
    <property type="entry name" value="rnfC"/>
    <property type="match status" value="1"/>
</dbReference>
<keyword evidence="5 8" id="KW-0249">Electron transport</keyword>
<dbReference type="SUPFAM" id="SSF46548">
    <property type="entry name" value="alpha-helical ferredoxin"/>
    <property type="match status" value="1"/>
</dbReference>
<name>A0A1H8FQ28_9FIRM</name>
<dbReference type="GO" id="GO:0022900">
    <property type="term" value="P:electron transport chain"/>
    <property type="evidence" value="ECO:0007669"/>
    <property type="project" value="UniProtKB-UniRule"/>
</dbReference>
<dbReference type="STRING" id="215200.SAMN05216454_102200"/>
<dbReference type="EC" id="7.-.-.-" evidence="8"/>
<keyword evidence="2 8" id="KW-0004">4Fe-4S</keyword>
<dbReference type="EMBL" id="FODF01000002">
    <property type="protein sequence ID" value="SEN33690.1"/>
    <property type="molecule type" value="Genomic_DNA"/>
</dbReference>
<keyword evidence="6 8" id="KW-0408">Iron</keyword>
<evidence type="ECO:0000256" key="8">
    <source>
        <dbReference type="HAMAP-Rule" id="MF_00461"/>
    </source>
</evidence>
<dbReference type="SUPFAM" id="SSF142019">
    <property type="entry name" value="Nqo1 FMN-binding domain-like"/>
    <property type="match status" value="1"/>
</dbReference>
<dbReference type="AlphaFoldDB" id="A0A1H8FQ28"/>
<feature type="binding site" evidence="8">
    <location>
        <position position="368"/>
    </location>
    <ligand>
        <name>[4Fe-4S] cluster</name>
        <dbReference type="ChEBI" id="CHEBI:49883"/>
        <label>1</label>
    </ligand>
</feature>
<evidence type="ECO:0000256" key="1">
    <source>
        <dbReference type="ARBA" id="ARBA00022448"/>
    </source>
</evidence>
<feature type="binding site" evidence="8">
    <location>
        <position position="413"/>
    </location>
    <ligand>
        <name>[4Fe-4S] cluster</name>
        <dbReference type="ChEBI" id="CHEBI:49883"/>
        <label>2</label>
    </ligand>
</feature>
<sequence length="447" mass="47977">MKLLTFKGGIHPPYGKEYANKKPIERAKAPQTVYIPLQQHIGAPAKCIVEVGEEVKLGQKIGEAQGFVSSNIHSSVSGVVKAIKPCNVPGGTAMCVVIENDFKEELHESVKPHGDIEDLSKEEIVSIVKEAGIVGMGGATFPNHVKISPPPDSKAEFVILNGAECEPYLTADDRLMVEHPDKVVYGIRALMKALDVHKGFIGIEVNKPEAIKNMTEAAKAYPEVEVVSLQVKYPEGAEKQLIYACTGREVPSGALPIAAGAVVDNVATAAAIANAIREGMPLVERVTTVTGPCIKEPKNLITKVGTKFSEIIEQCGGIKEGVKAGKLIAGGPMMGLAQYTDDISTNKGSSGILILDEEMATAPEPMNCIKCGRCVDVCPAFLQPLFISAYSLKNDFDEAERRRAMDCIECGSCSYICPSRRLLLPAIRQAKREIGAKRRKAAAAQKK</sequence>
<dbReference type="PROSITE" id="PS00198">
    <property type="entry name" value="4FE4S_FER_1"/>
    <property type="match status" value="2"/>
</dbReference>
<dbReference type="InterPro" id="IPR010208">
    <property type="entry name" value="Ion_transpt_RnfC/RsxC"/>
</dbReference>
<accession>A0A1H8FQ28</accession>
<comment type="similarity">
    <text evidence="8">Belongs to the 4Fe4S bacterial-type ferredoxin family. RnfC subfamily.</text>
</comment>
<dbReference type="InterPro" id="IPR011538">
    <property type="entry name" value="Nuo51_FMN-bd"/>
</dbReference>
<dbReference type="NCBIfam" id="NF003454">
    <property type="entry name" value="PRK05035.1"/>
    <property type="match status" value="1"/>
</dbReference>
<dbReference type="Pfam" id="PF01512">
    <property type="entry name" value="Complex1_51K"/>
    <property type="match status" value="1"/>
</dbReference>
<evidence type="ECO:0000259" key="9">
    <source>
        <dbReference type="PROSITE" id="PS51379"/>
    </source>
</evidence>
<keyword evidence="8" id="KW-1003">Cell membrane</keyword>
<gene>
    <name evidence="8" type="primary">rnfC</name>
    <name evidence="10" type="ORF">SAMN05216454_102200</name>
</gene>
<feature type="binding site" evidence="8">
    <location>
        <position position="371"/>
    </location>
    <ligand>
        <name>[4Fe-4S] cluster</name>
        <dbReference type="ChEBI" id="CHEBI:49883"/>
        <label>1</label>
    </ligand>
</feature>
<evidence type="ECO:0000256" key="2">
    <source>
        <dbReference type="ARBA" id="ARBA00022485"/>
    </source>
</evidence>
<dbReference type="InterPro" id="IPR017900">
    <property type="entry name" value="4Fe4S_Fe_S_CS"/>
</dbReference>
<dbReference type="Pfam" id="PF13375">
    <property type="entry name" value="RnfC_N"/>
    <property type="match status" value="1"/>
</dbReference>
<evidence type="ECO:0000256" key="4">
    <source>
        <dbReference type="ARBA" id="ARBA00022737"/>
    </source>
</evidence>
<keyword evidence="3 8" id="KW-0479">Metal-binding</keyword>
<dbReference type="GO" id="GO:0046872">
    <property type="term" value="F:metal ion binding"/>
    <property type="evidence" value="ECO:0007669"/>
    <property type="project" value="UniProtKB-KW"/>
</dbReference>
<feature type="binding site" evidence="8">
    <location>
        <position position="410"/>
    </location>
    <ligand>
        <name>[4Fe-4S] cluster</name>
        <dbReference type="ChEBI" id="CHEBI:49883"/>
        <label>2</label>
    </ligand>
</feature>
<dbReference type="OrthoDB" id="9767754at2"/>
<comment type="cofactor">
    <cofactor evidence="8">
        <name>[4Fe-4S] cluster</name>
        <dbReference type="ChEBI" id="CHEBI:49883"/>
    </cofactor>
    <text evidence="8">Binds 2 [4Fe-4S] clusters per subunit.</text>
</comment>
<dbReference type="Gene3D" id="3.40.50.11540">
    <property type="entry name" value="NADH-ubiquinone oxidoreductase 51kDa subunit"/>
    <property type="match status" value="1"/>
</dbReference>
<keyword evidence="11" id="KW-1185">Reference proteome</keyword>
<feature type="binding site" evidence="8">
    <location>
        <position position="374"/>
    </location>
    <ligand>
        <name>[4Fe-4S] cluster</name>
        <dbReference type="ChEBI" id="CHEBI:49883"/>
        <label>1</label>
    </ligand>
</feature>
<dbReference type="InterPro" id="IPR017896">
    <property type="entry name" value="4Fe4S_Fe-S-bd"/>
</dbReference>
<feature type="binding site" evidence="8">
    <location>
        <position position="417"/>
    </location>
    <ligand>
        <name>[4Fe-4S] cluster</name>
        <dbReference type="ChEBI" id="CHEBI:49883"/>
        <label>1</label>
    </ligand>
</feature>
<dbReference type="Proteomes" id="UP000199512">
    <property type="component" value="Unassembled WGS sequence"/>
</dbReference>
<dbReference type="Pfam" id="PF10531">
    <property type="entry name" value="SLBB"/>
    <property type="match status" value="1"/>
</dbReference>
<protein>
    <recommendedName>
        <fullName evidence="8">Ion-translocating oxidoreductase complex subunit C</fullName>
        <ecNumber evidence="8">7.-.-.-</ecNumber>
    </recommendedName>
    <alternativeName>
        <fullName evidence="8">Rnf electron transport complex subunit C</fullName>
    </alternativeName>
</protein>
<dbReference type="GO" id="GO:0005886">
    <property type="term" value="C:plasma membrane"/>
    <property type="evidence" value="ECO:0007669"/>
    <property type="project" value="UniProtKB-SubCell"/>
</dbReference>
<dbReference type="PROSITE" id="PS51379">
    <property type="entry name" value="4FE4S_FER_2"/>
    <property type="match status" value="2"/>
</dbReference>
<feature type="domain" description="4Fe-4S ferredoxin-type" evidence="9">
    <location>
        <begin position="397"/>
        <end position="427"/>
    </location>
</feature>
<proteinExistence type="inferred from homology"/>
<dbReference type="InterPro" id="IPR026902">
    <property type="entry name" value="RnfC_N"/>
</dbReference>
<dbReference type="HAMAP" id="MF_00461">
    <property type="entry name" value="RsxC_RnfC"/>
    <property type="match status" value="1"/>
</dbReference>
<evidence type="ECO:0000256" key="3">
    <source>
        <dbReference type="ARBA" id="ARBA00022723"/>
    </source>
</evidence>
<evidence type="ECO:0000256" key="5">
    <source>
        <dbReference type="ARBA" id="ARBA00022982"/>
    </source>
</evidence>
<evidence type="ECO:0000313" key="10">
    <source>
        <dbReference type="EMBL" id="SEN33690.1"/>
    </source>
</evidence>
<organism evidence="10 11">
    <name type="scientific">Peptostreptococcus russellii</name>
    <dbReference type="NCBI Taxonomy" id="215200"/>
    <lineage>
        <taxon>Bacteria</taxon>
        <taxon>Bacillati</taxon>
        <taxon>Bacillota</taxon>
        <taxon>Clostridia</taxon>
        <taxon>Peptostreptococcales</taxon>
        <taxon>Peptostreptococcaceae</taxon>
        <taxon>Peptostreptococcus</taxon>
    </lineage>
</organism>
<comment type="subcellular location">
    <subcellularLocation>
        <location evidence="8">Cell membrane</location>
        <topology evidence="8">Peripheral membrane protein</topology>
    </subcellularLocation>
</comment>
<dbReference type="InterPro" id="IPR037225">
    <property type="entry name" value="Nuo51_FMN-bd_sf"/>
</dbReference>
<evidence type="ECO:0000256" key="6">
    <source>
        <dbReference type="ARBA" id="ARBA00023004"/>
    </source>
</evidence>
<dbReference type="Gene3D" id="1.10.1060.10">
    <property type="entry name" value="Alpha-helical ferredoxin"/>
    <property type="match status" value="1"/>
</dbReference>
<keyword evidence="8" id="KW-1278">Translocase</keyword>
<feature type="domain" description="4Fe-4S ferredoxin-type" evidence="9">
    <location>
        <begin position="359"/>
        <end position="390"/>
    </location>
</feature>
<keyword evidence="7 8" id="KW-0411">Iron-sulfur</keyword>
<dbReference type="InterPro" id="IPR009051">
    <property type="entry name" value="Helical_ferredxn"/>
</dbReference>
<dbReference type="PANTHER" id="PTHR43034">
    <property type="entry name" value="ION-TRANSLOCATING OXIDOREDUCTASE COMPLEX SUBUNIT C"/>
    <property type="match status" value="1"/>
</dbReference>
<evidence type="ECO:0000313" key="11">
    <source>
        <dbReference type="Proteomes" id="UP000199512"/>
    </source>
</evidence>
<dbReference type="InterPro" id="IPR019554">
    <property type="entry name" value="Soluble_ligand-bd"/>
</dbReference>
<keyword evidence="1 8" id="KW-0813">Transport</keyword>
<reference evidence="10 11" key="1">
    <citation type="submission" date="2016-10" db="EMBL/GenBank/DDBJ databases">
        <authorList>
            <person name="de Groot N.N."/>
        </authorList>
    </citation>
    <scope>NUCLEOTIDE SEQUENCE [LARGE SCALE GENOMIC DNA]</scope>
    <source>
        <strain evidence="10 11">Calf135</strain>
    </source>
</reference>
<feature type="binding site" evidence="8">
    <location>
        <position position="407"/>
    </location>
    <ligand>
        <name>[4Fe-4S] cluster</name>
        <dbReference type="ChEBI" id="CHEBI:49883"/>
        <label>2</label>
    </ligand>
</feature>
<feature type="binding site" evidence="8">
    <location>
        <position position="378"/>
    </location>
    <ligand>
        <name>[4Fe-4S] cluster</name>
        <dbReference type="ChEBI" id="CHEBI:49883"/>
        <label>2</label>
    </ligand>
</feature>
<comment type="subunit">
    <text evidence="8">The complex is composed of six subunits: RnfA, RnfB, RnfC, RnfD, RnfE and RnfG.</text>
</comment>
<dbReference type="Pfam" id="PF13237">
    <property type="entry name" value="Fer4_10"/>
    <property type="match status" value="1"/>
</dbReference>
<dbReference type="RefSeq" id="WP_091974241.1">
    <property type="nucleotide sequence ID" value="NZ_FODF01000002.1"/>
</dbReference>
<comment type="function">
    <text evidence="8">Part of a membrane-bound complex that couples electron transfer with translocation of ions across the membrane.</text>
</comment>
<evidence type="ECO:0000256" key="7">
    <source>
        <dbReference type="ARBA" id="ARBA00023014"/>
    </source>
</evidence>
<keyword evidence="4 8" id="KW-0677">Repeat</keyword>